<evidence type="ECO:0000313" key="3">
    <source>
        <dbReference type="Proteomes" id="UP000241690"/>
    </source>
</evidence>
<proteinExistence type="predicted"/>
<dbReference type="Proteomes" id="UP000241690">
    <property type="component" value="Unassembled WGS sequence"/>
</dbReference>
<evidence type="ECO:0000256" key="1">
    <source>
        <dbReference type="SAM" id="MobiDB-lite"/>
    </source>
</evidence>
<name>A0A2T4A091_TRIHA</name>
<protein>
    <submittedName>
        <fullName evidence="2">Uncharacterized protein</fullName>
    </submittedName>
</protein>
<accession>A0A2T4A091</accession>
<reference evidence="2 3" key="1">
    <citation type="submission" date="2016-07" db="EMBL/GenBank/DDBJ databases">
        <title>Multiple horizontal gene transfer events from other fungi enriched the ability of initially mycotrophic Trichoderma (Ascomycota) to feed on dead plant biomass.</title>
        <authorList>
            <consortium name="DOE Joint Genome Institute"/>
            <person name="Aerts A."/>
            <person name="Atanasova L."/>
            <person name="Chenthamara K."/>
            <person name="Zhang J."/>
            <person name="Grujic M."/>
            <person name="Henrissat B."/>
            <person name="Kuo A."/>
            <person name="Salamov A."/>
            <person name="Lipzen A."/>
            <person name="Labutti K."/>
            <person name="Barry K."/>
            <person name="Miao Y."/>
            <person name="Rahimi M.J."/>
            <person name="Shen Q."/>
            <person name="Grigoriev I.V."/>
            <person name="Kubicek C.P."/>
            <person name="Druzhinina I.S."/>
        </authorList>
    </citation>
    <scope>NUCLEOTIDE SEQUENCE [LARGE SCALE GENOMIC DNA]</scope>
    <source>
        <strain evidence="2 3">CBS 226.95</strain>
    </source>
</reference>
<dbReference type="AlphaFoldDB" id="A0A2T4A091"/>
<feature type="region of interest" description="Disordered" evidence="1">
    <location>
        <begin position="1"/>
        <end position="54"/>
    </location>
</feature>
<keyword evidence="3" id="KW-1185">Reference proteome</keyword>
<dbReference type="RefSeq" id="XP_024770162.1">
    <property type="nucleotide sequence ID" value="XM_024913815.1"/>
</dbReference>
<sequence>MAQHQTPEMRRSDWCNASRLETNSQAFPADRSAPPLMAPARSTCQKTPQAPGGVPKAISVHVSSNLNLQSMGTRDGRFHSSSYMGGADARRQRPLQPAILVSLMSVPSCLEVEDAALVSGS</sequence>
<gene>
    <name evidence="2" type="ORF">M431DRAFT_254313</name>
</gene>
<dbReference type="GeneID" id="36622379"/>
<organism evidence="2 3">
    <name type="scientific">Trichoderma harzianum CBS 226.95</name>
    <dbReference type="NCBI Taxonomy" id="983964"/>
    <lineage>
        <taxon>Eukaryota</taxon>
        <taxon>Fungi</taxon>
        <taxon>Dikarya</taxon>
        <taxon>Ascomycota</taxon>
        <taxon>Pezizomycotina</taxon>
        <taxon>Sordariomycetes</taxon>
        <taxon>Hypocreomycetidae</taxon>
        <taxon>Hypocreales</taxon>
        <taxon>Hypocreaceae</taxon>
        <taxon>Trichoderma</taxon>
    </lineage>
</organism>
<evidence type="ECO:0000313" key="2">
    <source>
        <dbReference type="EMBL" id="PTB50485.1"/>
    </source>
</evidence>
<feature type="region of interest" description="Disordered" evidence="1">
    <location>
        <begin position="70"/>
        <end position="89"/>
    </location>
</feature>
<dbReference type="EMBL" id="KZ679688">
    <property type="protein sequence ID" value="PTB50485.1"/>
    <property type="molecule type" value="Genomic_DNA"/>
</dbReference>